<evidence type="ECO:0000313" key="1">
    <source>
        <dbReference type="EMBL" id="KOC67561.1"/>
    </source>
</evidence>
<sequence length="53" mass="6227">MYLLGHSTSKATTEKLKQFNWELIPHPPYSPDPASFLHHLFRSLLKFLNGRNF</sequence>
<reference evidence="1 2" key="1">
    <citation type="submission" date="2015-07" db="EMBL/GenBank/DDBJ databases">
        <title>The genome of Habropoda laboriosa.</title>
        <authorList>
            <person name="Pan H."/>
            <person name="Kapheim K."/>
        </authorList>
    </citation>
    <scope>NUCLEOTIDE SEQUENCE [LARGE SCALE GENOMIC DNA]</scope>
    <source>
        <strain evidence="1">0110345459</strain>
    </source>
</reference>
<accession>A0A0L7R9X9</accession>
<protein>
    <recommendedName>
        <fullName evidence="3">Histone-lysine N-methyltransferase SETMAR</fullName>
    </recommendedName>
</protein>
<dbReference type="GO" id="GO:0003676">
    <property type="term" value="F:nucleic acid binding"/>
    <property type="evidence" value="ECO:0007669"/>
    <property type="project" value="InterPro"/>
</dbReference>
<name>A0A0L7R9X9_9HYME</name>
<organism evidence="1 2">
    <name type="scientific">Habropoda laboriosa</name>
    <dbReference type="NCBI Taxonomy" id="597456"/>
    <lineage>
        <taxon>Eukaryota</taxon>
        <taxon>Metazoa</taxon>
        <taxon>Ecdysozoa</taxon>
        <taxon>Arthropoda</taxon>
        <taxon>Hexapoda</taxon>
        <taxon>Insecta</taxon>
        <taxon>Pterygota</taxon>
        <taxon>Neoptera</taxon>
        <taxon>Endopterygota</taxon>
        <taxon>Hymenoptera</taxon>
        <taxon>Apocrita</taxon>
        <taxon>Aculeata</taxon>
        <taxon>Apoidea</taxon>
        <taxon>Anthophila</taxon>
        <taxon>Apidae</taxon>
        <taxon>Habropoda</taxon>
    </lineage>
</organism>
<dbReference type="EMBL" id="KQ414624">
    <property type="protein sequence ID" value="KOC67561.1"/>
    <property type="molecule type" value="Genomic_DNA"/>
</dbReference>
<keyword evidence="2" id="KW-1185">Reference proteome</keyword>
<dbReference type="AlphaFoldDB" id="A0A0L7R9X9"/>
<dbReference type="InterPro" id="IPR036397">
    <property type="entry name" value="RNaseH_sf"/>
</dbReference>
<gene>
    <name evidence="1" type="ORF">WH47_10512</name>
</gene>
<proteinExistence type="predicted"/>
<dbReference type="Gene3D" id="3.30.420.10">
    <property type="entry name" value="Ribonuclease H-like superfamily/Ribonuclease H"/>
    <property type="match status" value="1"/>
</dbReference>
<evidence type="ECO:0008006" key="3">
    <source>
        <dbReference type="Google" id="ProtNLM"/>
    </source>
</evidence>
<dbReference type="Proteomes" id="UP000053825">
    <property type="component" value="Unassembled WGS sequence"/>
</dbReference>
<evidence type="ECO:0000313" key="2">
    <source>
        <dbReference type="Proteomes" id="UP000053825"/>
    </source>
</evidence>